<keyword evidence="1" id="KW-0121">Carboxypeptidase</keyword>
<dbReference type="GO" id="GO:0030246">
    <property type="term" value="F:carbohydrate binding"/>
    <property type="evidence" value="ECO:0007669"/>
    <property type="project" value="InterPro"/>
</dbReference>
<evidence type="ECO:0000313" key="2">
    <source>
        <dbReference type="Proteomes" id="UP000533080"/>
    </source>
</evidence>
<keyword evidence="1" id="KW-0645">Protease</keyword>
<sequence length="281" mass="29937">MTGGGVEGRTSLRPAGQYLHLEAGDTLQVRKAPGCEWPGSTGPGRGVRMIDEVDQRLKAWVGRIAGDVPVFLGVPDRESLERGVCLYLLELGPAPPVRSGGGGGGRAPLQISVCYVITAGAESPERAHRLLGELVFAAMEEADFEVELTPVPTTVWAGLRTAPRPCFRLRVPVRRERAMPVIHRVLFPASPQATPTPAEALLGCVVGPGDVPIPGALVELPTLKLTTRTDAKGCFRFPSVPPVATLGRLEVRAKGELLELGPDVLAAEPQPLLIRLPLKEE</sequence>
<protein>
    <submittedName>
        <fullName evidence="1">Carboxypeptidase regulatory-like domain-containing protein</fullName>
    </submittedName>
</protein>
<evidence type="ECO:0000313" key="1">
    <source>
        <dbReference type="EMBL" id="NOJ77572.1"/>
    </source>
</evidence>
<keyword evidence="1" id="KW-0378">Hydrolase</keyword>
<comment type="caution">
    <text evidence="1">The sequence shown here is derived from an EMBL/GenBank/DDBJ whole genome shotgun (WGS) entry which is preliminary data.</text>
</comment>
<reference evidence="1 2" key="1">
    <citation type="submission" date="2020-05" db="EMBL/GenBank/DDBJ databases">
        <authorList>
            <person name="Whitworth D."/>
        </authorList>
    </citation>
    <scope>NUCLEOTIDE SEQUENCE [LARGE SCALE GENOMIC DNA]</scope>
    <source>
        <strain evidence="1 2">AM005</strain>
    </source>
</reference>
<dbReference type="InterPro" id="IPR013784">
    <property type="entry name" value="Carb-bd-like_fold"/>
</dbReference>
<proteinExistence type="predicted"/>
<dbReference type="GO" id="GO:0004180">
    <property type="term" value="F:carboxypeptidase activity"/>
    <property type="evidence" value="ECO:0007669"/>
    <property type="project" value="UniProtKB-KW"/>
</dbReference>
<gene>
    <name evidence="1" type="ORF">HNV28_04320</name>
</gene>
<dbReference type="AlphaFoldDB" id="A0A7Y4IE14"/>
<dbReference type="Proteomes" id="UP000533080">
    <property type="component" value="Unassembled WGS sequence"/>
</dbReference>
<organism evidence="1 2">
    <name type="scientific">Myxococcus xanthus</name>
    <dbReference type="NCBI Taxonomy" id="34"/>
    <lineage>
        <taxon>Bacteria</taxon>
        <taxon>Pseudomonadati</taxon>
        <taxon>Myxococcota</taxon>
        <taxon>Myxococcia</taxon>
        <taxon>Myxococcales</taxon>
        <taxon>Cystobacterineae</taxon>
        <taxon>Myxococcaceae</taxon>
        <taxon>Myxococcus</taxon>
    </lineage>
</organism>
<accession>A0A7Y4IE14</accession>
<name>A0A7Y4IE14_MYXXA</name>
<dbReference type="EMBL" id="JABFNT010000010">
    <property type="protein sequence ID" value="NOJ77572.1"/>
    <property type="molecule type" value="Genomic_DNA"/>
</dbReference>
<dbReference type="SUPFAM" id="SSF49452">
    <property type="entry name" value="Starch-binding domain-like"/>
    <property type="match status" value="1"/>
</dbReference>